<dbReference type="Pfam" id="PF01613">
    <property type="entry name" value="Flavin_Reduct"/>
    <property type="match status" value="1"/>
</dbReference>
<evidence type="ECO:0000256" key="1">
    <source>
        <dbReference type="ARBA" id="ARBA00008898"/>
    </source>
</evidence>
<reference evidence="4 5" key="1">
    <citation type="submission" date="2024-10" db="EMBL/GenBank/DDBJ databases">
        <title>The Natural Products Discovery Center: Release of the First 8490 Sequenced Strains for Exploring Actinobacteria Biosynthetic Diversity.</title>
        <authorList>
            <person name="Kalkreuter E."/>
            <person name="Kautsar S.A."/>
            <person name="Yang D."/>
            <person name="Bader C.D."/>
            <person name="Teijaro C.N."/>
            <person name="Fluegel L."/>
            <person name="Davis C.M."/>
            <person name="Simpson J.R."/>
            <person name="Lauterbach L."/>
            <person name="Steele A.D."/>
            <person name="Gui C."/>
            <person name="Meng S."/>
            <person name="Li G."/>
            <person name="Viehrig K."/>
            <person name="Ye F."/>
            <person name="Su P."/>
            <person name="Kiefer A.F."/>
            <person name="Nichols A."/>
            <person name="Cepeda A.J."/>
            <person name="Yan W."/>
            <person name="Fan B."/>
            <person name="Jiang Y."/>
            <person name="Adhikari A."/>
            <person name="Zheng C.-J."/>
            <person name="Schuster L."/>
            <person name="Cowan T.M."/>
            <person name="Smanski M.J."/>
            <person name="Chevrette M.G."/>
            <person name="De Carvalho L.P.S."/>
            <person name="Shen B."/>
        </authorList>
    </citation>
    <scope>NUCLEOTIDE SEQUENCE [LARGE SCALE GENOMIC DNA]</scope>
    <source>
        <strain evidence="4 5">NPDC049639</strain>
    </source>
</reference>
<evidence type="ECO:0000256" key="2">
    <source>
        <dbReference type="ARBA" id="ARBA00023002"/>
    </source>
</evidence>
<keyword evidence="5" id="KW-1185">Reference proteome</keyword>
<dbReference type="PANTHER" id="PTHR30466:SF11">
    <property type="entry name" value="FLAVIN-DEPENDENT MONOOXYGENASE, REDUCTASE SUBUNIT HSAB"/>
    <property type="match status" value="1"/>
</dbReference>
<evidence type="ECO:0000259" key="3">
    <source>
        <dbReference type="SMART" id="SM00903"/>
    </source>
</evidence>
<dbReference type="NCBIfam" id="NF045630">
    <property type="entry name" value="monooxsub_HsaB"/>
    <property type="match status" value="1"/>
</dbReference>
<protein>
    <submittedName>
        <fullName evidence="4">3-hydroxy-9,10-secoandrosta-1,3,5(10)-triene-9, 17-dione monooxygenase reductase subunit</fullName>
        <ecNumber evidence="4">1.5.1.36</ecNumber>
    </submittedName>
</protein>
<dbReference type="InterPro" id="IPR012349">
    <property type="entry name" value="Split_barrel_FMN-bd"/>
</dbReference>
<dbReference type="InterPro" id="IPR054682">
    <property type="entry name" value="HsaB"/>
</dbReference>
<dbReference type="InterPro" id="IPR050268">
    <property type="entry name" value="NADH-dep_flavin_reductase"/>
</dbReference>
<dbReference type="EC" id="1.5.1.36" evidence="4"/>
<dbReference type="EMBL" id="JBITLV010000009">
    <property type="protein sequence ID" value="MFI7589753.1"/>
    <property type="molecule type" value="Genomic_DNA"/>
</dbReference>
<dbReference type="SMART" id="SM00903">
    <property type="entry name" value="Flavin_Reduct"/>
    <property type="match status" value="1"/>
</dbReference>
<keyword evidence="2 4" id="KW-0560">Oxidoreductase</keyword>
<dbReference type="Proteomes" id="UP001612915">
    <property type="component" value="Unassembled WGS sequence"/>
</dbReference>
<dbReference type="InterPro" id="IPR002563">
    <property type="entry name" value="Flavin_Rdtase-like_dom"/>
</dbReference>
<dbReference type="GO" id="GO:0004497">
    <property type="term" value="F:monooxygenase activity"/>
    <property type="evidence" value="ECO:0007669"/>
    <property type="project" value="UniProtKB-KW"/>
</dbReference>
<accession>A0ABW8ATN0</accession>
<dbReference type="RefSeq" id="WP_398284405.1">
    <property type="nucleotide sequence ID" value="NZ_JBITLV010000009.1"/>
</dbReference>
<feature type="domain" description="Flavin reductase like" evidence="3">
    <location>
        <begin position="18"/>
        <end position="161"/>
    </location>
</feature>
<comment type="similarity">
    <text evidence="1">Belongs to the non-flavoprotein flavin reductase family.</text>
</comment>
<dbReference type="SUPFAM" id="SSF50475">
    <property type="entry name" value="FMN-binding split barrel"/>
    <property type="match status" value="1"/>
</dbReference>
<dbReference type="GO" id="GO:0036382">
    <property type="term" value="F:flavin reductase (NADH) activity"/>
    <property type="evidence" value="ECO:0007669"/>
    <property type="project" value="UniProtKB-EC"/>
</dbReference>
<dbReference type="PANTHER" id="PTHR30466">
    <property type="entry name" value="FLAVIN REDUCTASE"/>
    <property type="match status" value="1"/>
</dbReference>
<evidence type="ECO:0000313" key="5">
    <source>
        <dbReference type="Proteomes" id="UP001612915"/>
    </source>
</evidence>
<dbReference type="Gene3D" id="2.30.110.10">
    <property type="entry name" value="Electron Transport, Fmn-binding Protein, Chain A"/>
    <property type="match status" value="1"/>
</dbReference>
<gene>
    <name evidence="4" type="primary">hsaB</name>
    <name evidence="4" type="ORF">ACIB24_22010</name>
</gene>
<sequence>MQPVVGRAVSSGTFREVLGHFCTGVTVITARDGDELAGFACQAFAAVSLDPPLVLFCPTRGSRTWPAIERAGRFVANVLAWDQAEVSARFGRGGPDKFEGVGWTPSPGGAPVLTDALTWVEADVESVTEAGDHYVVLARVARLGGAGDRRPLLFHRGRYTSTEVAPAGPEPWFSWSHPDDWI</sequence>
<comment type="caution">
    <text evidence="4">The sequence shown here is derived from an EMBL/GenBank/DDBJ whole genome shotgun (WGS) entry which is preliminary data.</text>
</comment>
<evidence type="ECO:0000313" key="4">
    <source>
        <dbReference type="EMBL" id="MFI7589753.1"/>
    </source>
</evidence>
<proteinExistence type="inferred from homology"/>
<organism evidence="4 5">
    <name type="scientific">Spongisporangium articulatum</name>
    <dbReference type="NCBI Taxonomy" id="3362603"/>
    <lineage>
        <taxon>Bacteria</taxon>
        <taxon>Bacillati</taxon>
        <taxon>Actinomycetota</taxon>
        <taxon>Actinomycetes</taxon>
        <taxon>Kineosporiales</taxon>
        <taxon>Kineosporiaceae</taxon>
        <taxon>Spongisporangium</taxon>
    </lineage>
</organism>
<keyword evidence="4" id="KW-0503">Monooxygenase</keyword>
<name>A0ABW8ATN0_9ACTN</name>